<dbReference type="KEGG" id="haz:A9404_06090"/>
<dbReference type="SUPFAM" id="SSF103088">
    <property type="entry name" value="OmpA-like"/>
    <property type="match status" value="1"/>
</dbReference>
<dbReference type="InterPro" id="IPR006664">
    <property type="entry name" value="OMP_bac"/>
</dbReference>
<proteinExistence type="predicted"/>
<sequence length="333" mass="35377">MVVAVHDLGRVMLLIVSLLVFGNVLASDVSGCADNPIVSRFKGSEIAGCRAVRFEALTLPTGRWSDDKHAWTAARDLSGRVSRLVYTVPGQAGGQEVFQSYLSALKAGGFTLAFSCHGFEDCGYGFAEQLLGGVRDTLAKRPNLVSHVISAASGEGKFSFLTAFLDRPQGEVGVSLMVVDRDKGSGLSMPVVVLRVVERQQMASGQVTVDARAMSKGLAKDGHIALYGIQFATDSAQIEHDSQGTLAQMAKMLVAEPKAKVFIVGHTDNTGQLAHNLALSKARAKAVVDALVTKYGIQPDRLMAEGVASFSPVASNASEAGRARNRRVEMVLQ</sequence>
<dbReference type="Pfam" id="PF00691">
    <property type="entry name" value="OmpA"/>
    <property type="match status" value="1"/>
</dbReference>
<dbReference type="PANTHER" id="PTHR30329:SF21">
    <property type="entry name" value="LIPOPROTEIN YIAD-RELATED"/>
    <property type="match status" value="1"/>
</dbReference>
<dbReference type="PANTHER" id="PTHR30329">
    <property type="entry name" value="STATOR ELEMENT OF FLAGELLAR MOTOR COMPLEX"/>
    <property type="match status" value="1"/>
</dbReference>
<dbReference type="EMBL" id="CP016027">
    <property type="protein sequence ID" value="ANJ67004.1"/>
    <property type="molecule type" value="Genomic_DNA"/>
</dbReference>
<dbReference type="PROSITE" id="PS51123">
    <property type="entry name" value="OMPA_2"/>
    <property type="match status" value="1"/>
</dbReference>
<dbReference type="Gene3D" id="3.30.1330.60">
    <property type="entry name" value="OmpA-like domain"/>
    <property type="match status" value="1"/>
</dbReference>
<reference evidence="6 7" key="1">
    <citation type="submission" date="2016-06" db="EMBL/GenBank/DDBJ databases">
        <title>Insight into the functional genes involving in sulfur oxidation in Pearl River water.</title>
        <authorList>
            <person name="Luo J."/>
            <person name="Tan X."/>
            <person name="Lin W."/>
        </authorList>
    </citation>
    <scope>NUCLEOTIDE SEQUENCE [LARGE SCALE GENOMIC DNA]</scope>
    <source>
        <strain evidence="6 7">LS2</strain>
    </source>
</reference>
<dbReference type="Proteomes" id="UP000078596">
    <property type="component" value="Chromosome"/>
</dbReference>
<evidence type="ECO:0000256" key="4">
    <source>
        <dbReference type="PROSITE-ProRule" id="PRU00473"/>
    </source>
</evidence>
<comment type="subcellular location">
    <subcellularLocation>
        <location evidence="1">Cell outer membrane</location>
    </subcellularLocation>
</comment>
<keyword evidence="7" id="KW-1185">Reference proteome</keyword>
<gene>
    <name evidence="6" type="ORF">A9404_06090</name>
</gene>
<name>A0A191ZGJ6_9GAMM</name>
<evidence type="ECO:0000256" key="3">
    <source>
        <dbReference type="ARBA" id="ARBA00023237"/>
    </source>
</evidence>
<dbReference type="STRING" id="1860122.A9404_06090"/>
<keyword evidence="3" id="KW-0998">Cell outer membrane</keyword>
<protein>
    <recommendedName>
        <fullName evidence="5">OmpA-like domain-containing protein</fullName>
    </recommendedName>
</protein>
<evidence type="ECO:0000259" key="5">
    <source>
        <dbReference type="PROSITE" id="PS51123"/>
    </source>
</evidence>
<dbReference type="InterPro" id="IPR036737">
    <property type="entry name" value="OmpA-like_sf"/>
</dbReference>
<dbReference type="InterPro" id="IPR050330">
    <property type="entry name" value="Bact_OuterMem_StrucFunc"/>
</dbReference>
<feature type="domain" description="OmpA-like" evidence="5">
    <location>
        <begin position="218"/>
        <end position="333"/>
    </location>
</feature>
<dbReference type="AlphaFoldDB" id="A0A191ZGJ6"/>
<evidence type="ECO:0000313" key="6">
    <source>
        <dbReference type="EMBL" id="ANJ67004.1"/>
    </source>
</evidence>
<dbReference type="InterPro" id="IPR006665">
    <property type="entry name" value="OmpA-like"/>
</dbReference>
<evidence type="ECO:0000313" key="7">
    <source>
        <dbReference type="Proteomes" id="UP000078596"/>
    </source>
</evidence>
<evidence type="ECO:0000256" key="1">
    <source>
        <dbReference type="ARBA" id="ARBA00004442"/>
    </source>
</evidence>
<accession>A0A191ZGJ6</accession>
<dbReference type="PRINTS" id="PR01021">
    <property type="entry name" value="OMPADOMAIN"/>
</dbReference>
<dbReference type="CDD" id="cd07185">
    <property type="entry name" value="OmpA_C-like"/>
    <property type="match status" value="1"/>
</dbReference>
<organism evidence="6 7">
    <name type="scientific">Halothiobacillus diazotrophicus</name>
    <dbReference type="NCBI Taxonomy" id="1860122"/>
    <lineage>
        <taxon>Bacteria</taxon>
        <taxon>Pseudomonadati</taxon>
        <taxon>Pseudomonadota</taxon>
        <taxon>Gammaproteobacteria</taxon>
        <taxon>Chromatiales</taxon>
        <taxon>Halothiobacillaceae</taxon>
        <taxon>Halothiobacillus</taxon>
    </lineage>
</organism>
<keyword evidence="2 4" id="KW-0472">Membrane</keyword>
<evidence type="ECO:0000256" key="2">
    <source>
        <dbReference type="ARBA" id="ARBA00023136"/>
    </source>
</evidence>
<dbReference type="GO" id="GO:0009279">
    <property type="term" value="C:cell outer membrane"/>
    <property type="evidence" value="ECO:0007669"/>
    <property type="project" value="UniProtKB-SubCell"/>
</dbReference>